<feature type="domain" description="Periplasmic binding protein" evidence="6">
    <location>
        <begin position="46"/>
        <end position="314"/>
    </location>
</feature>
<keyword evidence="3 5" id="KW-0732">Signal</keyword>
<dbReference type="RefSeq" id="WP_093085355.1">
    <property type="nucleotide sequence ID" value="NZ_FNBE01000010.1"/>
</dbReference>
<dbReference type="PANTHER" id="PTHR46847">
    <property type="entry name" value="D-ALLOSE-BINDING PERIPLASMIC PROTEIN-RELATED"/>
    <property type="match status" value="1"/>
</dbReference>
<dbReference type="OrthoDB" id="4827464at2"/>
<evidence type="ECO:0000313" key="7">
    <source>
        <dbReference type="EMBL" id="SDG26644.1"/>
    </source>
</evidence>
<feature type="region of interest" description="Disordered" evidence="4">
    <location>
        <begin position="209"/>
        <end position="229"/>
    </location>
</feature>
<evidence type="ECO:0000256" key="5">
    <source>
        <dbReference type="SAM" id="SignalP"/>
    </source>
</evidence>
<evidence type="ECO:0000256" key="4">
    <source>
        <dbReference type="SAM" id="MobiDB-lite"/>
    </source>
</evidence>
<keyword evidence="8" id="KW-1185">Reference proteome</keyword>
<dbReference type="AlphaFoldDB" id="A0A1G7SV41"/>
<protein>
    <submittedName>
        <fullName evidence="7">Fructose transport system substrate-binding protein</fullName>
    </submittedName>
</protein>
<dbReference type="PANTHER" id="PTHR46847:SF1">
    <property type="entry name" value="D-ALLOSE-BINDING PERIPLASMIC PROTEIN-RELATED"/>
    <property type="match status" value="1"/>
</dbReference>
<dbReference type="GO" id="GO:0030246">
    <property type="term" value="F:carbohydrate binding"/>
    <property type="evidence" value="ECO:0007669"/>
    <property type="project" value="UniProtKB-ARBA"/>
</dbReference>
<dbReference type="Proteomes" id="UP000198967">
    <property type="component" value="Unassembled WGS sequence"/>
</dbReference>
<organism evidence="7 8">
    <name type="scientific">Pseudonocardia oroxyli</name>
    <dbReference type="NCBI Taxonomy" id="366584"/>
    <lineage>
        <taxon>Bacteria</taxon>
        <taxon>Bacillati</taxon>
        <taxon>Actinomycetota</taxon>
        <taxon>Actinomycetes</taxon>
        <taxon>Pseudonocardiales</taxon>
        <taxon>Pseudonocardiaceae</taxon>
        <taxon>Pseudonocardia</taxon>
    </lineage>
</organism>
<evidence type="ECO:0000256" key="3">
    <source>
        <dbReference type="ARBA" id="ARBA00022729"/>
    </source>
</evidence>
<reference evidence="7 8" key="1">
    <citation type="submission" date="2016-10" db="EMBL/GenBank/DDBJ databases">
        <authorList>
            <person name="de Groot N.N."/>
        </authorList>
    </citation>
    <scope>NUCLEOTIDE SEQUENCE [LARGE SCALE GENOMIC DNA]</scope>
    <source>
        <strain evidence="7 8">CGMCC 4.3143</strain>
    </source>
</reference>
<sequence>MNQAWVNRRAALVSAAVGTAVVLTVSACGSGSTPVAGSSGSDQAIVGLITKTDTNPFFVTMKRGAQEAADARGVELQSFAGRQDGDNESQVQAIENLISVGAKGFLITPNDSKAIVPSLDKARQAGLLVIVLDTPTDPADAADATFATDNFQAGKLIGQWAAAKLGPAAAQARIAMLDINANQVSVDVQRDQGFLAGFGVDVVDENRIGDESDPRIVGHAATDGDEDGGRTAMENLLQKDSSINLVYAINEPAASGAYQAVKAAGKEQGVTIVAIDGGCPGVDAVKAGQIGATAQQYPLAMASDGVEAIVSYAQDGTRPAVTAGKTFTDTGVNLITDEPQAGVESKDTAFGSAQCWG</sequence>
<accession>A0A1G7SV41</accession>
<dbReference type="STRING" id="366584.SAMN05216377_110101"/>
<feature type="signal peptide" evidence="5">
    <location>
        <begin position="1"/>
        <end position="27"/>
    </location>
</feature>
<dbReference type="InterPro" id="IPR025997">
    <property type="entry name" value="SBP_2_dom"/>
</dbReference>
<comment type="similarity">
    <text evidence="2">Belongs to the bacterial solute-binding protein 2 family.</text>
</comment>
<dbReference type="SUPFAM" id="SSF53822">
    <property type="entry name" value="Periplasmic binding protein-like I"/>
    <property type="match status" value="1"/>
</dbReference>
<dbReference type="InterPro" id="IPR028082">
    <property type="entry name" value="Peripla_BP_I"/>
</dbReference>
<comment type="subcellular location">
    <subcellularLocation>
        <location evidence="1">Cell envelope</location>
    </subcellularLocation>
</comment>
<dbReference type="Pfam" id="PF13407">
    <property type="entry name" value="Peripla_BP_4"/>
    <property type="match status" value="1"/>
</dbReference>
<proteinExistence type="inferred from homology"/>
<evidence type="ECO:0000259" key="6">
    <source>
        <dbReference type="Pfam" id="PF13407"/>
    </source>
</evidence>
<evidence type="ECO:0000313" key="8">
    <source>
        <dbReference type="Proteomes" id="UP000198967"/>
    </source>
</evidence>
<dbReference type="EMBL" id="FNBE01000010">
    <property type="protein sequence ID" value="SDG26644.1"/>
    <property type="molecule type" value="Genomic_DNA"/>
</dbReference>
<feature type="chain" id="PRO_5039098774" evidence="5">
    <location>
        <begin position="28"/>
        <end position="357"/>
    </location>
</feature>
<dbReference type="GO" id="GO:0030313">
    <property type="term" value="C:cell envelope"/>
    <property type="evidence" value="ECO:0007669"/>
    <property type="project" value="UniProtKB-SubCell"/>
</dbReference>
<evidence type="ECO:0000256" key="2">
    <source>
        <dbReference type="ARBA" id="ARBA00007639"/>
    </source>
</evidence>
<name>A0A1G7SV41_PSEOR</name>
<evidence type="ECO:0000256" key="1">
    <source>
        <dbReference type="ARBA" id="ARBA00004196"/>
    </source>
</evidence>
<gene>
    <name evidence="7" type="ORF">SAMN05216377_110101</name>
</gene>
<dbReference type="Gene3D" id="3.40.50.2300">
    <property type="match status" value="2"/>
</dbReference>